<dbReference type="PANTHER" id="PTHR45790:SF3">
    <property type="entry name" value="S-ADENOSYL-L-METHIONINE-DEPENDENT UROPORPHYRINOGEN III METHYLTRANSFERASE, CHLOROPLASTIC"/>
    <property type="match status" value="1"/>
</dbReference>
<dbReference type="PANTHER" id="PTHR45790">
    <property type="entry name" value="SIROHEME SYNTHASE-RELATED"/>
    <property type="match status" value="1"/>
</dbReference>
<dbReference type="InterPro" id="IPR014777">
    <property type="entry name" value="4pyrrole_Mease_sub1"/>
</dbReference>
<dbReference type="GO" id="GO:0032259">
    <property type="term" value="P:methylation"/>
    <property type="evidence" value="ECO:0007669"/>
    <property type="project" value="UniProtKB-KW"/>
</dbReference>
<dbReference type="Gene3D" id="3.30.950.10">
    <property type="entry name" value="Methyltransferase, Cobalt-precorrin-4 Transmethylase, Domain 2"/>
    <property type="match status" value="1"/>
</dbReference>
<dbReference type="OrthoDB" id="9815856at2"/>
<dbReference type="EC" id="2.1.1.107" evidence="1"/>
<protein>
    <recommendedName>
        <fullName evidence="1">uroporphyrinogen-III C-methyltransferase</fullName>
        <ecNumber evidence="1">2.1.1.107</ecNumber>
    </recommendedName>
</protein>
<dbReference type="InterPro" id="IPR035996">
    <property type="entry name" value="4pyrrol_Methylase_sf"/>
</dbReference>
<evidence type="ECO:0000256" key="2">
    <source>
        <dbReference type="ARBA" id="ARBA00022603"/>
    </source>
</evidence>
<dbReference type="InterPro" id="IPR050161">
    <property type="entry name" value="Siro_Cobalamin_biosynth"/>
</dbReference>
<evidence type="ECO:0000256" key="6">
    <source>
        <dbReference type="RuleBase" id="RU003960"/>
    </source>
</evidence>
<keyword evidence="5" id="KW-0627">Porphyrin biosynthesis</keyword>
<dbReference type="InterPro" id="IPR014776">
    <property type="entry name" value="4pyrrole_Mease_sub2"/>
</dbReference>
<dbReference type="AlphaFoldDB" id="D7BIW8"/>
<name>D7BIW8_ALLS1</name>
<dbReference type="GO" id="GO:0004851">
    <property type="term" value="F:uroporphyrin-III C-methyltransferase activity"/>
    <property type="evidence" value="ECO:0007669"/>
    <property type="project" value="UniProtKB-EC"/>
</dbReference>
<dbReference type="PROSITE" id="PS00839">
    <property type="entry name" value="SUMT_1"/>
    <property type="match status" value="1"/>
</dbReference>
<dbReference type="InterPro" id="IPR000878">
    <property type="entry name" value="4pyrrol_Mease"/>
</dbReference>
<dbReference type="KEGG" id="msv:Mesil_3310"/>
<dbReference type="PROSITE" id="PS00840">
    <property type="entry name" value="SUMT_2"/>
    <property type="match status" value="1"/>
</dbReference>
<dbReference type="Gene3D" id="3.40.1010.10">
    <property type="entry name" value="Cobalt-precorrin-4 Transmethylase, Domain 1"/>
    <property type="match status" value="1"/>
</dbReference>
<dbReference type="InterPro" id="IPR003043">
    <property type="entry name" value="Uropor_MeTrfase_CS"/>
</dbReference>
<comment type="similarity">
    <text evidence="6">Belongs to the precorrin methyltransferase family.</text>
</comment>
<evidence type="ECO:0000256" key="3">
    <source>
        <dbReference type="ARBA" id="ARBA00022679"/>
    </source>
</evidence>
<evidence type="ECO:0000313" key="9">
    <source>
        <dbReference type="Proteomes" id="UP000001916"/>
    </source>
</evidence>
<reference evidence="8 9" key="1">
    <citation type="journal article" date="2010" name="Stand. Genomic Sci.">
        <title>Complete genome sequence of Meiothermus silvanus type strain (VI-R2).</title>
        <authorList>
            <person name="Sikorski J."/>
            <person name="Tindall B.J."/>
            <person name="Lowry S."/>
            <person name="Lucas S."/>
            <person name="Nolan M."/>
            <person name="Copeland A."/>
            <person name="Glavina Del Rio T."/>
            <person name="Tice H."/>
            <person name="Cheng J.F."/>
            <person name="Han C."/>
            <person name="Pitluck S."/>
            <person name="Liolios K."/>
            <person name="Ivanova N."/>
            <person name="Mavromatis K."/>
            <person name="Mikhailova N."/>
            <person name="Pati A."/>
            <person name="Goodwin L."/>
            <person name="Chen A."/>
            <person name="Palaniappan K."/>
            <person name="Land M."/>
            <person name="Hauser L."/>
            <person name="Chang Y.J."/>
            <person name="Jeffries C.D."/>
            <person name="Rohde M."/>
            <person name="Goker M."/>
            <person name="Woyke T."/>
            <person name="Bristow J."/>
            <person name="Eisen J.A."/>
            <person name="Markowitz V."/>
            <person name="Hugenholtz P."/>
            <person name="Kyrpides N.C."/>
            <person name="Klenk H.P."/>
            <person name="Lapidus A."/>
        </authorList>
    </citation>
    <scope>NUCLEOTIDE SEQUENCE [LARGE SCALE GENOMIC DNA]</scope>
    <source>
        <strain evidence="9">ATCC 700542 / DSM 9946 / VI-R2</strain>
        <plasmid evidence="9">Plasmid pMESIL01</plasmid>
    </source>
</reference>
<gene>
    <name evidence="8" type="ORF">Mesil_3310</name>
</gene>
<dbReference type="RefSeq" id="WP_013159642.1">
    <property type="nucleotide sequence ID" value="NC_014213.1"/>
</dbReference>
<organism evidence="8 9">
    <name type="scientific">Allomeiothermus silvanus (strain ATCC 700542 / DSM 9946 / NBRC 106475 / NCIMB 13440 / VI-R2)</name>
    <name type="common">Thermus silvanus</name>
    <dbReference type="NCBI Taxonomy" id="526227"/>
    <lineage>
        <taxon>Bacteria</taxon>
        <taxon>Thermotogati</taxon>
        <taxon>Deinococcota</taxon>
        <taxon>Deinococci</taxon>
        <taxon>Thermales</taxon>
        <taxon>Thermaceae</taxon>
        <taxon>Allomeiothermus</taxon>
    </lineage>
</organism>
<dbReference type="FunFam" id="3.40.1010.10:FF:000001">
    <property type="entry name" value="Siroheme synthase"/>
    <property type="match status" value="1"/>
</dbReference>
<evidence type="ECO:0000313" key="8">
    <source>
        <dbReference type="EMBL" id="ADH65124.1"/>
    </source>
</evidence>
<keyword evidence="2 6" id="KW-0489">Methyltransferase</keyword>
<accession>D7BIW8</accession>
<dbReference type="HOGENOM" id="CLU_011276_7_0_0"/>
<evidence type="ECO:0000259" key="7">
    <source>
        <dbReference type="Pfam" id="PF00590"/>
    </source>
</evidence>
<evidence type="ECO:0000256" key="4">
    <source>
        <dbReference type="ARBA" id="ARBA00022691"/>
    </source>
</evidence>
<feature type="domain" description="Tetrapyrrole methylase" evidence="7">
    <location>
        <begin position="4"/>
        <end position="212"/>
    </location>
</feature>
<dbReference type="NCBIfam" id="TIGR01469">
    <property type="entry name" value="cobA_cysG_Cterm"/>
    <property type="match status" value="1"/>
</dbReference>
<evidence type="ECO:0000256" key="1">
    <source>
        <dbReference type="ARBA" id="ARBA00012162"/>
    </source>
</evidence>
<dbReference type="Proteomes" id="UP000001916">
    <property type="component" value="Plasmid pMESIL01"/>
</dbReference>
<sequence>MKGKVYLVGAGPGDPELLTLRAVRVLQEAEVVLYDRLVSPAVLELVHPLAQLHYVGKERGEQERVQGEILALLLAHARSGRKVVRLKGGDPMVYGRGGEEWAFLAREGIAVELVPGVSSALAVPGMAGIPLTLRGVAGGFAVLSGHAQGGGLPDCTPYAGVDTLVILMGVGERARIAGALIAAGRRPGEPVAFIERGTTPEERVVVSSLGQVAEGKVEVQSPAVWVVGEVVRLRERLRAVELAAAGAVG</sequence>
<proteinExistence type="inferred from homology"/>
<keyword evidence="9" id="KW-1185">Reference proteome</keyword>
<keyword evidence="4" id="KW-0949">S-adenosyl-L-methionine</keyword>
<dbReference type="InterPro" id="IPR006366">
    <property type="entry name" value="CobA/CysG_C"/>
</dbReference>
<dbReference type="CDD" id="cd11642">
    <property type="entry name" value="SUMT"/>
    <property type="match status" value="1"/>
</dbReference>
<dbReference type="eggNOG" id="COG0007">
    <property type="taxonomic scope" value="Bacteria"/>
</dbReference>
<dbReference type="Pfam" id="PF00590">
    <property type="entry name" value="TP_methylase"/>
    <property type="match status" value="1"/>
</dbReference>
<geneLocation type="plasmid" evidence="8 9">
    <name>pMESIL01</name>
</geneLocation>
<keyword evidence="8" id="KW-0614">Plasmid</keyword>
<dbReference type="NCBIfam" id="NF004790">
    <property type="entry name" value="PRK06136.1"/>
    <property type="match status" value="1"/>
</dbReference>
<dbReference type="SUPFAM" id="SSF53790">
    <property type="entry name" value="Tetrapyrrole methylase"/>
    <property type="match status" value="1"/>
</dbReference>
<evidence type="ECO:0000256" key="5">
    <source>
        <dbReference type="ARBA" id="ARBA00023244"/>
    </source>
</evidence>
<dbReference type="GO" id="GO:0019354">
    <property type="term" value="P:siroheme biosynthetic process"/>
    <property type="evidence" value="ECO:0007669"/>
    <property type="project" value="InterPro"/>
</dbReference>
<dbReference type="EMBL" id="CP002043">
    <property type="protein sequence ID" value="ADH65124.1"/>
    <property type="molecule type" value="Genomic_DNA"/>
</dbReference>
<keyword evidence="3 6" id="KW-0808">Transferase</keyword>